<sequence length="575" mass="60692">MNPKSAFQAMPAPLTFLLTTAGLLSALGGLTGCEDSDSSSEGNSAPTISDISAEGAPILPGGQVTVSVDSERTDGQSLDYDWFPPAGWSGPDSSTSSITLTAPKKQAAQGEVVTYACDEDERCAKAAIEIATRGPAIESFQVDPLPKEAGDTATFTVDAYNRDGRDLTYDYRIGGTLGASNQGEEWEWTAPEMAMGGRYLLEGIVTDSDDLTATASTETKFKSAAVWSTFGGNRQRTGQSQSADAEGAQDTIKWEYSTGDLVWSSPAVGPDGTVYVGSDDDHVYALNPDDGSEKWSFGTGGAVRSSPAIGADGTIYIGSYDNKVYALDPDTGDKEWSFETDNSVLASPAVSADGTVYIGSTDHHLYALDPESGDVEWKVETGDPIFSSPTQGADGTIYVGSDDGHLYALDPEDGQERWRFKTGDDVQSAPAIGPDGTVYFGSNDHNLYALDPEDGTEQWRFATGEGILSSPAVAADGTIYVGSSGGNFYAVDPDTGEEEWRHTTGNTNRSSPAIAADGTIYLGSNTSGLYALDPENRGEKWRVDQIGDVSFSSPAIGPDGTVYIGSWDKSIYAIE</sequence>
<feature type="signal peptide" evidence="2">
    <location>
        <begin position="1"/>
        <end position="26"/>
    </location>
</feature>
<dbReference type="InterPro" id="IPR052091">
    <property type="entry name" value="Beta-ala_Activ/Resist"/>
</dbReference>
<evidence type="ECO:0000313" key="5">
    <source>
        <dbReference type="Proteomes" id="UP000198611"/>
    </source>
</evidence>
<proteinExistence type="predicted"/>
<dbReference type="PROSITE" id="PS51257">
    <property type="entry name" value="PROKAR_LIPOPROTEIN"/>
    <property type="match status" value="1"/>
</dbReference>
<dbReference type="STRING" id="1123397.SAMN05660831_02439"/>
<keyword evidence="2" id="KW-0732">Signal</keyword>
<dbReference type="EMBL" id="FOMJ01000010">
    <property type="protein sequence ID" value="SFD85112.1"/>
    <property type="molecule type" value="Genomic_DNA"/>
</dbReference>
<dbReference type="InterPro" id="IPR011047">
    <property type="entry name" value="Quinoprotein_ADH-like_sf"/>
</dbReference>
<reference evidence="4 5" key="1">
    <citation type="submission" date="2016-10" db="EMBL/GenBank/DDBJ databases">
        <authorList>
            <person name="de Groot N.N."/>
        </authorList>
    </citation>
    <scope>NUCLEOTIDE SEQUENCE [LARGE SCALE GENOMIC DNA]</scope>
    <source>
        <strain evidence="4 5">HL3</strain>
    </source>
</reference>
<accession>A0A1I1VPU3</accession>
<dbReference type="Proteomes" id="UP000198611">
    <property type="component" value="Unassembled WGS sequence"/>
</dbReference>
<gene>
    <name evidence="4" type="ORF">SAMN05660831_02439</name>
</gene>
<dbReference type="SUPFAM" id="SSF50998">
    <property type="entry name" value="Quinoprotein alcohol dehydrogenase-like"/>
    <property type="match status" value="2"/>
</dbReference>
<dbReference type="PANTHER" id="PTHR44394">
    <property type="entry name" value="BETA-ALANINE-ACTIVATING ENZYME"/>
    <property type="match status" value="1"/>
</dbReference>
<evidence type="ECO:0000256" key="1">
    <source>
        <dbReference type="SAM" id="MobiDB-lite"/>
    </source>
</evidence>
<dbReference type="InterPro" id="IPR018391">
    <property type="entry name" value="PQQ_b-propeller_rpt"/>
</dbReference>
<dbReference type="InterPro" id="IPR002372">
    <property type="entry name" value="PQQ_rpt_dom"/>
</dbReference>
<name>A0A1I1VPU3_9GAMM</name>
<evidence type="ECO:0000259" key="3">
    <source>
        <dbReference type="Pfam" id="PF13360"/>
    </source>
</evidence>
<feature type="region of interest" description="Disordered" evidence="1">
    <location>
        <begin position="30"/>
        <end position="63"/>
    </location>
</feature>
<dbReference type="Pfam" id="PF13360">
    <property type="entry name" value="PQQ_2"/>
    <property type="match status" value="1"/>
</dbReference>
<dbReference type="SMART" id="SM00564">
    <property type="entry name" value="PQQ"/>
    <property type="match status" value="7"/>
</dbReference>
<dbReference type="AlphaFoldDB" id="A0A1I1VPU3"/>
<evidence type="ECO:0000313" key="4">
    <source>
        <dbReference type="EMBL" id="SFD85112.1"/>
    </source>
</evidence>
<dbReference type="GO" id="GO:0043041">
    <property type="term" value="P:amino acid activation for nonribosomal peptide biosynthetic process"/>
    <property type="evidence" value="ECO:0007669"/>
    <property type="project" value="TreeGrafter"/>
</dbReference>
<dbReference type="PANTHER" id="PTHR44394:SF1">
    <property type="entry name" value="BETA-ALANINE-ACTIVATING ENZYME"/>
    <property type="match status" value="1"/>
</dbReference>
<evidence type="ECO:0000256" key="2">
    <source>
        <dbReference type="SAM" id="SignalP"/>
    </source>
</evidence>
<feature type="chain" id="PRO_5011698600" evidence="2">
    <location>
        <begin position="27"/>
        <end position="575"/>
    </location>
</feature>
<feature type="domain" description="Pyrrolo-quinoline quinone repeat" evidence="3">
    <location>
        <begin position="322"/>
        <end position="459"/>
    </location>
</feature>
<dbReference type="InterPro" id="IPR015943">
    <property type="entry name" value="WD40/YVTN_repeat-like_dom_sf"/>
</dbReference>
<feature type="compositionally biased region" description="Polar residues" evidence="1">
    <location>
        <begin position="39"/>
        <end position="50"/>
    </location>
</feature>
<protein>
    <submittedName>
        <fullName evidence="4">Outer membrane protein assembly factor BamB, contains PQQ-like beta-propeller repeat</fullName>
    </submittedName>
</protein>
<keyword evidence="5" id="KW-1185">Reference proteome</keyword>
<organism evidence="4 5">
    <name type="scientific">Thiohalospira halophila DSM 15071</name>
    <dbReference type="NCBI Taxonomy" id="1123397"/>
    <lineage>
        <taxon>Bacteria</taxon>
        <taxon>Pseudomonadati</taxon>
        <taxon>Pseudomonadota</taxon>
        <taxon>Gammaproteobacteria</taxon>
        <taxon>Thiohalospirales</taxon>
        <taxon>Thiohalospiraceae</taxon>
        <taxon>Thiohalospira</taxon>
    </lineage>
</organism>
<dbReference type="Gene3D" id="2.40.128.630">
    <property type="match status" value="1"/>
</dbReference>
<dbReference type="Gene3D" id="2.130.10.10">
    <property type="entry name" value="YVTN repeat-like/Quinoprotein amine dehydrogenase"/>
    <property type="match status" value="2"/>
</dbReference>